<dbReference type="GO" id="GO:0008270">
    <property type="term" value="F:zinc ion binding"/>
    <property type="evidence" value="ECO:0007669"/>
    <property type="project" value="InterPro"/>
</dbReference>
<proteinExistence type="predicted"/>
<accession>A0A1Y2BVA5</accession>
<dbReference type="InterPro" id="IPR036875">
    <property type="entry name" value="Znf_CCHC_sf"/>
</dbReference>
<protein>
    <recommendedName>
        <fullName evidence="3">CCHC-type domain-containing protein</fullName>
    </recommendedName>
</protein>
<evidence type="ECO:0000313" key="1">
    <source>
        <dbReference type="EMBL" id="ORY38708.1"/>
    </source>
</evidence>
<evidence type="ECO:0000313" key="2">
    <source>
        <dbReference type="Proteomes" id="UP000193920"/>
    </source>
</evidence>
<name>A0A1Y2BVA5_9FUNG</name>
<evidence type="ECO:0008006" key="3">
    <source>
        <dbReference type="Google" id="ProtNLM"/>
    </source>
</evidence>
<dbReference type="SUPFAM" id="SSF57756">
    <property type="entry name" value="Retrovirus zinc finger-like domains"/>
    <property type="match status" value="1"/>
</dbReference>
<sequence>MDIYKLLRSLPSLKNYGKDVDLWIYGFEEVMDLWDIQNPKRRLVFMKKCVDYALKEVLKSIEENCENQTNLSTQIIKEEIEKYLGITQNDKIWELKEMKIKTNESIPIFNINYIRKYKNIDEEMRKLITVEDYINSFKPRIYPCLKVLEQECENFEEAIKIAEKASRIEKKLNFKIDFNNYKQNYKNNYINDIKEENNKIMCFKCYELGHKAFNCKYSFKELSIMEEKGIIEKNKRSNYRKNFNKKKKFSYNKNNYKLNGKKGNNYYYNNNGNYSGNVCNWNNKQNNININKKNNLNNYMSNNNNYRNNKLNIPSNKNFERININSIFVNSNKINNVNENNNYNTICNTFKNLLL</sequence>
<gene>
    <name evidence="1" type="ORF">LY90DRAFT_510817</name>
</gene>
<reference evidence="1 2" key="1">
    <citation type="submission" date="2016-08" db="EMBL/GenBank/DDBJ databases">
        <title>A Parts List for Fungal Cellulosomes Revealed by Comparative Genomics.</title>
        <authorList>
            <consortium name="DOE Joint Genome Institute"/>
            <person name="Haitjema C.H."/>
            <person name="Gilmore S.P."/>
            <person name="Henske J.K."/>
            <person name="Solomon K.V."/>
            <person name="De Groot R."/>
            <person name="Kuo A."/>
            <person name="Mondo S.J."/>
            <person name="Salamov A.A."/>
            <person name="Labutti K."/>
            <person name="Zhao Z."/>
            <person name="Chiniquy J."/>
            <person name="Barry K."/>
            <person name="Brewer H.M."/>
            <person name="Purvine S.O."/>
            <person name="Wright A.T."/>
            <person name="Boxma B."/>
            <person name="Van Alen T."/>
            <person name="Hackstein J.H."/>
            <person name="Baker S.E."/>
            <person name="Grigoriev I.V."/>
            <person name="O'Malley M.A."/>
        </authorList>
    </citation>
    <scope>NUCLEOTIDE SEQUENCE [LARGE SCALE GENOMIC DNA]</scope>
    <source>
        <strain evidence="1 2">G1</strain>
    </source>
</reference>
<dbReference type="Proteomes" id="UP000193920">
    <property type="component" value="Unassembled WGS sequence"/>
</dbReference>
<dbReference type="GO" id="GO:0003676">
    <property type="term" value="F:nucleic acid binding"/>
    <property type="evidence" value="ECO:0007669"/>
    <property type="project" value="InterPro"/>
</dbReference>
<dbReference type="OrthoDB" id="10556629at2759"/>
<organism evidence="1 2">
    <name type="scientific">Neocallimastix californiae</name>
    <dbReference type="NCBI Taxonomy" id="1754190"/>
    <lineage>
        <taxon>Eukaryota</taxon>
        <taxon>Fungi</taxon>
        <taxon>Fungi incertae sedis</taxon>
        <taxon>Chytridiomycota</taxon>
        <taxon>Chytridiomycota incertae sedis</taxon>
        <taxon>Neocallimastigomycetes</taxon>
        <taxon>Neocallimastigales</taxon>
        <taxon>Neocallimastigaceae</taxon>
        <taxon>Neocallimastix</taxon>
    </lineage>
</organism>
<keyword evidence="2" id="KW-1185">Reference proteome</keyword>
<dbReference type="AlphaFoldDB" id="A0A1Y2BVA5"/>
<dbReference type="EMBL" id="MCOG01000135">
    <property type="protein sequence ID" value="ORY38708.1"/>
    <property type="molecule type" value="Genomic_DNA"/>
</dbReference>
<comment type="caution">
    <text evidence="1">The sequence shown here is derived from an EMBL/GenBank/DDBJ whole genome shotgun (WGS) entry which is preliminary data.</text>
</comment>